<reference evidence="2 3" key="1">
    <citation type="journal article" date="2009" name="PLoS ONE">
        <title>The complete genome of Teredinibacter turnerae T7901: an intracellular endosymbiont of marine wood-boring bivalves (shipworms).</title>
        <authorList>
            <person name="Yang J.C."/>
            <person name="Madupu R."/>
            <person name="Durkin A.S."/>
            <person name="Ekborg N.A."/>
            <person name="Pedamallu C.S."/>
            <person name="Hostetler J.B."/>
            <person name="Radune D."/>
            <person name="Toms B.S."/>
            <person name="Henrissat B."/>
            <person name="Coutinho P.M."/>
            <person name="Schwarz S."/>
            <person name="Field L."/>
            <person name="Trindade-Silva A.E."/>
            <person name="Soares C.A.G."/>
            <person name="Elshahawi S."/>
            <person name="Hanora A."/>
            <person name="Schmidt E.W."/>
            <person name="Haygood M.G."/>
            <person name="Posfai J."/>
            <person name="Benner J."/>
            <person name="Madinger C."/>
            <person name="Nove J."/>
            <person name="Anton B."/>
            <person name="Chaudhary K."/>
            <person name="Foster J."/>
            <person name="Holman A."/>
            <person name="Kumar S."/>
            <person name="Lessard P.A."/>
            <person name="Luyten Y.A."/>
            <person name="Slatko B."/>
            <person name="Wood N."/>
            <person name="Wu B."/>
            <person name="Teplitski M."/>
            <person name="Mougous J.D."/>
            <person name="Ward N."/>
            <person name="Eisen J.A."/>
            <person name="Badger J.H."/>
            <person name="Distel D.L."/>
        </authorList>
    </citation>
    <scope>NUCLEOTIDE SEQUENCE [LARGE SCALE GENOMIC DNA]</scope>
    <source>
        <strain evidence="3">ATCC 39867 / T7901</strain>
    </source>
</reference>
<dbReference type="SUPFAM" id="SSF52540">
    <property type="entry name" value="P-loop containing nucleoside triphosphate hydrolases"/>
    <property type="match status" value="1"/>
</dbReference>
<organism evidence="2 3">
    <name type="scientific">Teredinibacter turnerae (strain ATCC 39867 / T7901)</name>
    <dbReference type="NCBI Taxonomy" id="377629"/>
    <lineage>
        <taxon>Bacteria</taxon>
        <taxon>Pseudomonadati</taxon>
        <taxon>Pseudomonadota</taxon>
        <taxon>Gammaproteobacteria</taxon>
        <taxon>Cellvibrionales</taxon>
        <taxon>Cellvibrionaceae</taxon>
        <taxon>Teredinibacter</taxon>
    </lineage>
</organism>
<gene>
    <name evidence="2" type="ordered locus">TERTU_1373</name>
</gene>
<dbReference type="InterPro" id="IPR025669">
    <property type="entry name" value="AAA_dom"/>
</dbReference>
<dbReference type="PANTHER" id="PTHR13696:SF69">
    <property type="entry name" value="PLASMID PARTITIONING PROTEIN-RELATED"/>
    <property type="match status" value="1"/>
</dbReference>
<dbReference type="CDD" id="cd02042">
    <property type="entry name" value="ParAB_family"/>
    <property type="match status" value="1"/>
</dbReference>
<dbReference type="Proteomes" id="UP000009080">
    <property type="component" value="Chromosome"/>
</dbReference>
<dbReference type="eggNOG" id="COG1192">
    <property type="taxonomic scope" value="Bacteria"/>
</dbReference>
<dbReference type="Pfam" id="PF13614">
    <property type="entry name" value="AAA_31"/>
    <property type="match status" value="1"/>
</dbReference>
<dbReference type="Gene3D" id="3.40.50.300">
    <property type="entry name" value="P-loop containing nucleotide triphosphate hydrolases"/>
    <property type="match status" value="1"/>
</dbReference>
<dbReference type="OrthoDB" id="9815116at2"/>
<sequence>MQVWTVANQKGGVGKTTTSVALGGLAAEAGLRVLLVDIDPQGSLSCYFRQNPDEIRDSAFTLFDNATAINHNLVEKIILPTPFANLHLLPASTALATLERKAVGGGMGLVLSRSLAAVASEYDLAIIDCPPQLGVLMINAIAACSQLIIPVQTEFLAIKGLERILHTLNMMGKSRKQALLYHILPTMYDRRTQASVTSLRTIRNKYGEQVWAGKIPIDTRFRDASKAGLPPHLFDANSRGVIAYRSLLQFLNTANARQLQQAGMQ</sequence>
<dbReference type="InterPro" id="IPR050678">
    <property type="entry name" value="DNA_Partitioning_ATPase"/>
</dbReference>
<dbReference type="InterPro" id="IPR027417">
    <property type="entry name" value="P-loop_NTPase"/>
</dbReference>
<dbReference type="RefSeq" id="WP_015818325.1">
    <property type="nucleotide sequence ID" value="NC_012997.1"/>
</dbReference>
<dbReference type="PANTHER" id="PTHR13696">
    <property type="entry name" value="P-LOOP CONTAINING NUCLEOSIDE TRIPHOSPHATE HYDROLASE"/>
    <property type="match status" value="1"/>
</dbReference>
<evidence type="ECO:0000259" key="1">
    <source>
        <dbReference type="Pfam" id="PF13614"/>
    </source>
</evidence>
<dbReference type="PIRSF" id="PIRSF009320">
    <property type="entry name" value="Nuc_binding_HP_1000"/>
    <property type="match status" value="1"/>
</dbReference>
<protein>
    <submittedName>
        <fullName evidence="2">CobQ/CobB/MinD/ParA nucleotide binding domain protein</fullName>
    </submittedName>
</protein>
<dbReference type="EMBL" id="CP001614">
    <property type="protein sequence ID" value="ACR12213.1"/>
    <property type="molecule type" value="Genomic_DNA"/>
</dbReference>
<dbReference type="STRING" id="377629.TERTU_1373"/>
<proteinExistence type="predicted"/>
<name>C5BSI2_TERTT</name>
<dbReference type="KEGG" id="ttu:TERTU_1373"/>
<keyword evidence="3" id="KW-1185">Reference proteome</keyword>
<evidence type="ECO:0000313" key="3">
    <source>
        <dbReference type="Proteomes" id="UP000009080"/>
    </source>
</evidence>
<dbReference type="HOGENOM" id="CLU_037612_1_2_6"/>
<evidence type="ECO:0000313" key="2">
    <source>
        <dbReference type="EMBL" id="ACR12213.1"/>
    </source>
</evidence>
<dbReference type="AlphaFoldDB" id="C5BSI2"/>
<accession>C5BSI2</accession>
<feature type="domain" description="AAA" evidence="1">
    <location>
        <begin position="1"/>
        <end position="179"/>
    </location>
</feature>